<proteinExistence type="predicted"/>
<dbReference type="InterPro" id="IPR000210">
    <property type="entry name" value="BTB/POZ_dom"/>
</dbReference>
<gene>
    <name evidence="3" type="ORF">BDN70DRAFT_879632</name>
</gene>
<dbReference type="EMBL" id="MU155228">
    <property type="protein sequence ID" value="KAF9478715.1"/>
    <property type="molecule type" value="Genomic_DNA"/>
</dbReference>
<feature type="region of interest" description="Disordered" evidence="1">
    <location>
        <begin position="454"/>
        <end position="474"/>
    </location>
</feature>
<keyword evidence="4" id="KW-1185">Reference proteome</keyword>
<evidence type="ECO:0000256" key="1">
    <source>
        <dbReference type="SAM" id="MobiDB-lite"/>
    </source>
</evidence>
<organism evidence="3 4">
    <name type="scientific">Pholiota conissans</name>
    <dbReference type="NCBI Taxonomy" id="109636"/>
    <lineage>
        <taxon>Eukaryota</taxon>
        <taxon>Fungi</taxon>
        <taxon>Dikarya</taxon>
        <taxon>Basidiomycota</taxon>
        <taxon>Agaricomycotina</taxon>
        <taxon>Agaricomycetes</taxon>
        <taxon>Agaricomycetidae</taxon>
        <taxon>Agaricales</taxon>
        <taxon>Agaricineae</taxon>
        <taxon>Strophariaceae</taxon>
        <taxon>Pholiota</taxon>
    </lineage>
</organism>
<feature type="compositionally biased region" description="Low complexity" evidence="1">
    <location>
        <begin position="456"/>
        <end position="469"/>
    </location>
</feature>
<feature type="compositionally biased region" description="Polar residues" evidence="1">
    <location>
        <begin position="718"/>
        <end position="731"/>
    </location>
</feature>
<feature type="compositionally biased region" description="Polar residues" evidence="1">
    <location>
        <begin position="658"/>
        <end position="672"/>
    </location>
</feature>
<dbReference type="AlphaFoldDB" id="A0A9P5Z2R7"/>
<feature type="compositionally biased region" description="Low complexity" evidence="1">
    <location>
        <begin position="740"/>
        <end position="752"/>
    </location>
</feature>
<dbReference type="SUPFAM" id="SSF54695">
    <property type="entry name" value="POZ domain"/>
    <property type="match status" value="1"/>
</dbReference>
<evidence type="ECO:0000313" key="4">
    <source>
        <dbReference type="Proteomes" id="UP000807469"/>
    </source>
</evidence>
<name>A0A9P5Z2R7_9AGAR</name>
<dbReference type="InterPro" id="IPR011333">
    <property type="entry name" value="SKP1/BTB/POZ_sf"/>
</dbReference>
<evidence type="ECO:0000313" key="3">
    <source>
        <dbReference type="EMBL" id="KAF9478715.1"/>
    </source>
</evidence>
<dbReference type="CDD" id="cd18186">
    <property type="entry name" value="BTB_POZ_ZBTB_KLHL-like"/>
    <property type="match status" value="1"/>
</dbReference>
<accession>A0A9P5Z2R7</accession>
<feature type="region of interest" description="Disordered" evidence="1">
    <location>
        <begin position="225"/>
        <end position="260"/>
    </location>
</feature>
<dbReference type="PROSITE" id="PS50097">
    <property type="entry name" value="BTB"/>
    <property type="match status" value="1"/>
</dbReference>
<comment type="caution">
    <text evidence="3">The sequence shown here is derived from an EMBL/GenBank/DDBJ whole genome shotgun (WGS) entry which is preliminary data.</text>
</comment>
<dbReference type="PANTHER" id="PTHR47369">
    <property type="entry name" value="BTB/POZ DOMAIN-CONTAINING PROTEIN"/>
    <property type="match status" value="1"/>
</dbReference>
<protein>
    <recommendedName>
        <fullName evidence="2">BTB domain-containing protein</fullName>
    </recommendedName>
</protein>
<dbReference type="Gene3D" id="3.30.710.10">
    <property type="entry name" value="Potassium Channel Kv1.1, Chain A"/>
    <property type="match status" value="1"/>
</dbReference>
<dbReference type="Proteomes" id="UP000807469">
    <property type="component" value="Unassembled WGS sequence"/>
</dbReference>
<reference evidence="3" key="1">
    <citation type="submission" date="2020-11" db="EMBL/GenBank/DDBJ databases">
        <authorList>
            <consortium name="DOE Joint Genome Institute"/>
            <person name="Ahrendt S."/>
            <person name="Riley R."/>
            <person name="Andreopoulos W."/>
            <person name="Labutti K."/>
            <person name="Pangilinan J."/>
            <person name="Ruiz-Duenas F.J."/>
            <person name="Barrasa J.M."/>
            <person name="Sanchez-Garcia M."/>
            <person name="Camarero S."/>
            <person name="Miyauchi S."/>
            <person name="Serrano A."/>
            <person name="Linde D."/>
            <person name="Babiker R."/>
            <person name="Drula E."/>
            <person name="Ayuso-Fernandez I."/>
            <person name="Pacheco R."/>
            <person name="Padilla G."/>
            <person name="Ferreira P."/>
            <person name="Barriuso J."/>
            <person name="Kellner H."/>
            <person name="Castanera R."/>
            <person name="Alfaro M."/>
            <person name="Ramirez L."/>
            <person name="Pisabarro A.G."/>
            <person name="Kuo A."/>
            <person name="Tritt A."/>
            <person name="Lipzen A."/>
            <person name="He G."/>
            <person name="Yan M."/>
            <person name="Ng V."/>
            <person name="Cullen D."/>
            <person name="Martin F."/>
            <person name="Rosso M.-N."/>
            <person name="Henrissat B."/>
            <person name="Hibbett D."/>
            <person name="Martinez A.T."/>
            <person name="Grigoriev I.V."/>
        </authorList>
    </citation>
    <scope>NUCLEOTIDE SEQUENCE</scope>
    <source>
        <strain evidence="3">CIRM-BRFM 674</strain>
    </source>
</reference>
<feature type="region of interest" description="Disordered" evidence="1">
    <location>
        <begin position="658"/>
        <end position="766"/>
    </location>
</feature>
<dbReference type="OrthoDB" id="6359943at2759"/>
<feature type="domain" description="BTB" evidence="2">
    <location>
        <begin position="23"/>
        <end position="99"/>
    </location>
</feature>
<sequence>MPGPSATDIQTHLYNSFLHASTYDVALRVSGTWSAIYKLHRVVLIQSGFFRSLFTSGFAESSVRLVNLRNGTDEITVVFDDRNITRAAFEVCISRLYGGGPPLYISPNLIPTTTHPFLPPFSDAPDVDVIPAGNHPATPRFLISLLATSIYLSIPSVASQALSLILRTVGSATVLLYLDFACGRSRFHDYNAEFDEPEAAVGLENVAQSLDEEISLAGDYPQSVAGTEGFKSQSPDPDVKEEGPPIPQLNPPSGIIGSEYDDSTQDISTHYYGSISDKIGEACACWLTRWAVDVLRLEEQDNNAIKSQHDCRTRSKSLSCVDSKISISTTSLMLTSKRKNMPVIFRAGGLSANWIAAIVSADTLFLKNERARYNFAQSVVELRRKGGINEREEKVWTTMFEQGIYYNNMTFEDLLSISEDVSPTTNQPYVSQSVLHASHWTQSTLRQHVMQRYNQPSTSVPVSSSPPSSTRDKELGITCTTTDIQLKIAEADRRHGGGFNPERTKVYFPIFGDSSLRIGDSGLNVTPAPNGTSISMEDLFNLSQSPNHKQQSKPIDQTPSNHIPTNETAFFGIVASRFPAQACIKADPNSKCRWTQFPPYRFSVEFWDVDLLKEKSRLHSQTIWHAGSLFNVYVQLVRKKGQAQLGIYLHRQSNVDPIPASSTPSMLSQPQSGAADENLSPSLERLGHGRQPSLPSLLSITHPAPSNPHFSPSIYPLTRTTTPSATQNNVRSVSPPSPSSSPSTSPLAFGSSPATSTTMAPQQAYRDPRPAVSAYFSISCASATGSSQTRFSSSPDIFSVSQSWGWKSSTLRTEDFVEVGNQLLPHNMARGEEVSLRATVILGLV</sequence>
<dbReference type="PANTHER" id="PTHR47369:SF1">
    <property type="entry name" value="BTB_POZ DOMAIN-CONTAINING PROTEIN"/>
    <property type="match status" value="1"/>
</dbReference>
<evidence type="ECO:0000259" key="2">
    <source>
        <dbReference type="PROSITE" id="PS50097"/>
    </source>
</evidence>